<dbReference type="InterPro" id="IPR011740">
    <property type="entry name" value="DUF2460"/>
</dbReference>
<organism evidence="3 4">
    <name type="scientific">Ancylobacter novellus</name>
    <name type="common">Thiobacillus novellus</name>
    <dbReference type="NCBI Taxonomy" id="921"/>
    <lineage>
        <taxon>Bacteria</taxon>
        <taxon>Pseudomonadati</taxon>
        <taxon>Pseudomonadota</taxon>
        <taxon>Alphaproteobacteria</taxon>
        <taxon>Hyphomicrobiales</taxon>
        <taxon>Xanthobacteraceae</taxon>
        <taxon>Ancylobacter</taxon>
    </lineage>
</organism>
<sequence length="209" mass="22335">MTPFHDVRFPTDIARGARGGPERRTEIATLGSGFEERNAVWAHSRRRWDAGLGVRTLAQLQAVVAFFEERRGRLVGFRFRDPLDHSSALPGAAPAPTDQHLGEGDGETKRFALRKTYGGAFDPYRRPIRKPVAGTVRVAVGGVETAAFALDLADGSVVLDAAPAAGAPVSAGFEFDTPVRFDADRLEVDLAAFGAGSAPSVPLIEIRLG</sequence>
<proteinExistence type="predicted"/>
<dbReference type="Pfam" id="PF09343">
    <property type="entry name" value="DUF2460"/>
    <property type="match status" value="1"/>
</dbReference>
<evidence type="ECO:0000256" key="1">
    <source>
        <dbReference type="SAM" id="MobiDB-lite"/>
    </source>
</evidence>
<evidence type="ECO:0000313" key="3">
    <source>
        <dbReference type="EMBL" id="PZQ16971.1"/>
    </source>
</evidence>
<evidence type="ECO:0000259" key="2">
    <source>
        <dbReference type="Pfam" id="PF09343"/>
    </source>
</evidence>
<reference evidence="3 4" key="1">
    <citation type="submission" date="2017-08" db="EMBL/GenBank/DDBJ databases">
        <title>Infants hospitalized years apart are colonized by the same room-sourced microbial strains.</title>
        <authorList>
            <person name="Brooks B."/>
            <person name="Olm M.R."/>
            <person name="Firek B.A."/>
            <person name="Baker R."/>
            <person name="Thomas B.C."/>
            <person name="Morowitz M.J."/>
            <person name="Banfield J.F."/>
        </authorList>
    </citation>
    <scope>NUCLEOTIDE SEQUENCE [LARGE SCALE GENOMIC DNA]</scope>
    <source>
        <strain evidence="3">S2_005_003_R2_43</strain>
    </source>
</reference>
<dbReference type="Proteomes" id="UP000249577">
    <property type="component" value="Unassembled WGS sequence"/>
</dbReference>
<protein>
    <submittedName>
        <fullName evidence="3">TIGR02217 family protein</fullName>
    </submittedName>
</protein>
<dbReference type="AlphaFoldDB" id="A0A2W5KJ04"/>
<accession>A0A2W5KJ04</accession>
<gene>
    <name evidence="3" type="ORF">DI565_06160</name>
</gene>
<feature type="domain" description="DUF2460" evidence="2">
    <location>
        <begin position="5"/>
        <end position="207"/>
    </location>
</feature>
<feature type="region of interest" description="Disordered" evidence="1">
    <location>
        <begin position="1"/>
        <end position="22"/>
    </location>
</feature>
<dbReference type="EMBL" id="QFPN01000003">
    <property type="protein sequence ID" value="PZQ16971.1"/>
    <property type="molecule type" value="Genomic_DNA"/>
</dbReference>
<evidence type="ECO:0000313" key="4">
    <source>
        <dbReference type="Proteomes" id="UP000249577"/>
    </source>
</evidence>
<name>A0A2W5KJ04_ANCNO</name>
<comment type="caution">
    <text evidence="3">The sequence shown here is derived from an EMBL/GenBank/DDBJ whole genome shotgun (WGS) entry which is preliminary data.</text>
</comment>
<dbReference type="NCBIfam" id="TIGR02217">
    <property type="entry name" value="chp_TIGR02217"/>
    <property type="match status" value="1"/>
</dbReference>